<gene>
    <name evidence="2" type="ORF">FZ934_19475</name>
</gene>
<evidence type="ECO:0000313" key="3">
    <source>
        <dbReference type="Proteomes" id="UP000326881"/>
    </source>
</evidence>
<dbReference type="Pfam" id="PF13185">
    <property type="entry name" value="GAF_2"/>
    <property type="match status" value="1"/>
</dbReference>
<organism evidence="2 3">
    <name type="scientific">Rhizobium grahamii</name>
    <dbReference type="NCBI Taxonomy" id="1120045"/>
    <lineage>
        <taxon>Bacteria</taxon>
        <taxon>Pseudomonadati</taxon>
        <taxon>Pseudomonadota</taxon>
        <taxon>Alphaproteobacteria</taxon>
        <taxon>Hyphomicrobiales</taxon>
        <taxon>Rhizobiaceae</taxon>
        <taxon>Rhizobium/Agrobacterium group</taxon>
        <taxon>Rhizobium</taxon>
    </lineage>
</organism>
<keyword evidence="3" id="KW-1185">Reference proteome</keyword>
<reference evidence="2 3" key="1">
    <citation type="submission" date="2019-08" db="EMBL/GenBank/DDBJ databases">
        <title>Prosopis cineraria nodule microbiome.</title>
        <authorList>
            <person name="Ali R."/>
            <person name="Chaluvadi S.R."/>
            <person name="Wang X."/>
        </authorList>
    </citation>
    <scope>NUCLEOTIDE SEQUENCE [LARGE SCALE GENOMIC DNA]</scope>
    <source>
        <strain evidence="2 3">BG7</strain>
        <plasmid evidence="2 3">unnamed</plasmid>
    </source>
</reference>
<dbReference type="KEGG" id="rgr:FZ934_19475"/>
<dbReference type="InterPro" id="IPR029016">
    <property type="entry name" value="GAF-like_dom_sf"/>
</dbReference>
<dbReference type="SUPFAM" id="SSF55781">
    <property type="entry name" value="GAF domain-like"/>
    <property type="match status" value="1"/>
</dbReference>
<keyword evidence="2" id="KW-0614">Plasmid</keyword>
<dbReference type="OrthoDB" id="7066078at2"/>
<dbReference type="Proteomes" id="UP000326881">
    <property type="component" value="Plasmid unnamed"/>
</dbReference>
<dbReference type="InterPro" id="IPR003018">
    <property type="entry name" value="GAF"/>
</dbReference>
<sequence>MEMPDYSGFVAALADRNGQPESAFAALEALTKKIVGVKLFTIMTSDTTEKVSERIYSNMPEAYPVSGTKPYNETYWSDIALKQRRTFVANTIEDIAGVFDDHELIDSLGCQSVINVPIVIAGEVVGTINCLHEAGFYTKERVEAAEALKLPAAACMLLHDKLKNGSGK</sequence>
<proteinExistence type="predicted"/>
<evidence type="ECO:0000313" key="2">
    <source>
        <dbReference type="EMBL" id="QFY62572.1"/>
    </source>
</evidence>
<accession>A0A5Q0CAU2</accession>
<evidence type="ECO:0000259" key="1">
    <source>
        <dbReference type="Pfam" id="PF13185"/>
    </source>
</evidence>
<dbReference type="EMBL" id="CP043499">
    <property type="protein sequence ID" value="QFY62572.1"/>
    <property type="molecule type" value="Genomic_DNA"/>
</dbReference>
<feature type="domain" description="GAF" evidence="1">
    <location>
        <begin position="26"/>
        <end position="148"/>
    </location>
</feature>
<dbReference type="AlphaFoldDB" id="A0A5Q0CAU2"/>
<protein>
    <submittedName>
        <fullName evidence="2">GAF domain-containing protein</fullName>
    </submittedName>
</protein>
<name>A0A5Q0CAU2_9HYPH</name>
<dbReference type="Gene3D" id="3.30.450.40">
    <property type="match status" value="1"/>
</dbReference>
<geneLocation type="plasmid" evidence="2 3">
    <name>unnamed</name>
</geneLocation>